<dbReference type="RefSeq" id="XP_020131223.1">
    <property type="nucleotide sequence ID" value="XM_020271895.1"/>
</dbReference>
<evidence type="ECO:0000313" key="3">
    <source>
        <dbReference type="EMBL" id="OJD34963.1"/>
    </source>
</evidence>
<accession>A0A1J9RR07</accession>
<gene>
    <name evidence="3" type="ORF">BKCO1_19000110</name>
</gene>
<dbReference type="EMBL" id="MNUE01000019">
    <property type="protein sequence ID" value="OJD34963.1"/>
    <property type="molecule type" value="Genomic_DNA"/>
</dbReference>
<proteinExistence type="predicted"/>
<dbReference type="GO" id="GO:0016747">
    <property type="term" value="F:acyltransferase activity, transferring groups other than amino-acyl groups"/>
    <property type="evidence" value="ECO:0007669"/>
    <property type="project" value="InterPro"/>
</dbReference>
<name>A0A1J9RR07_9PEZI</name>
<dbReference type="InterPro" id="IPR016181">
    <property type="entry name" value="Acyl_CoA_acyltransferase"/>
</dbReference>
<sequence length="287" mass="31567">MVPRPPWAQQSDIWNSLSEAKDDRKPRGLRTLDQTNGGEANQLLTDAERRIALELYETHCGGPYPRLEAYAYEQFISPSAENKVISSNQIGSCTGQIFNREHALSHCFSISSQNAGFQTRTFLLCAYDEQVPPTPPPAGTLLPQLVEPAEHHFPSDPAAPASSLRHDDDATPLTNHHLVSEHSFILIEKLHVAPAHRRRGVGRALLAALLDEATSVLPSIRFAVSWPCARDDVDDDDPMATMMMSGGGDGGRSSSEHERGQRRAEAFHRAAGFGRVGLTRFWGKRVG</sequence>
<feature type="compositionally biased region" description="Basic and acidic residues" evidence="1">
    <location>
        <begin position="254"/>
        <end position="263"/>
    </location>
</feature>
<dbReference type="Pfam" id="PF00583">
    <property type="entry name" value="Acetyltransf_1"/>
    <property type="match status" value="1"/>
</dbReference>
<dbReference type="OrthoDB" id="508139at2759"/>
<dbReference type="Gene3D" id="3.40.630.30">
    <property type="match status" value="1"/>
</dbReference>
<evidence type="ECO:0000256" key="1">
    <source>
        <dbReference type="SAM" id="MobiDB-lite"/>
    </source>
</evidence>
<organism evidence="3 4">
    <name type="scientific">Diplodia corticola</name>
    <dbReference type="NCBI Taxonomy" id="236234"/>
    <lineage>
        <taxon>Eukaryota</taxon>
        <taxon>Fungi</taxon>
        <taxon>Dikarya</taxon>
        <taxon>Ascomycota</taxon>
        <taxon>Pezizomycotina</taxon>
        <taxon>Dothideomycetes</taxon>
        <taxon>Dothideomycetes incertae sedis</taxon>
        <taxon>Botryosphaeriales</taxon>
        <taxon>Botryosphaeriaceae</taxon>
        <taxon>Diplodia</taxon>
    </lineage>
</organism>
<reference evidence="3 4" key="1">
    <citation type="submission" date="2016-10" db="EMBL/GenBank/DDBJ databases">
        <title>Proteomics and genomics reveal pathogen-plant mechanisms compatible with a hemibiotrophic lifestyle of Diplodia corticola.</title>
        <authorList>
            <person name="Fernandes I."/>
            <person name="De Jonge R."/>
            <person name="Van De Peer Y."/>
            <person name="Devreese B."/>
            <person name="Alves A."/>
            <person name="Esteves A.C."/>
        </authorList>
    </citation>
    <scope>NUCLEOTIDE SEQUENCE [LARGE SCALE GENOMIC DNA]</scope>
    <source>
        <strain evidence="3 4">CBS 112549</strain>
    </source>
</reference>
<dbReference type="Proteomes" id="UP000183809">
    <property type="component" value="Unassembled WGS sequence"/>
</dbReference>
<feature type="region of interest" description="Disordered" evidence="1">
    <location>
        <begin position="244"/>
        <end position="263"/>
    </location>
</feature>
<dbReference type="InterPro" id="IPR000182">
    <property type="entry name" value="GNAT_dom"/>
</dbReference>
<dbReference type="GeneID" id="31012154"/>
<dbReference type="AlphaFoldDB" id="A0A1J9RR07"/>
<dbReference type="SUPFAM" id="SSF55729">
    <property type="entry name" value="Acyl-CoA N-acyltransferases (Nat)"/>
    <property type="match status" value="1"/>
</dbReference>
<protein>
    <recommendedName>
        <fullName evidence="2">N-acetyltransferase domain-containing protein</fullName>
    </recommendedName>
</protein>
<evidence type="ECO:0000259" key="2">
    <source>
        <dbReference type="Pfam" id="PF00583"/>
    </source>
</evidence>
<feature type="domain" description="N-acetyltransferase" evidence="2">
    <location>
        <begin position="182"/>
        <end position="215"/>
    </location>
</feature>
<feature type="region of interest" description="Disordered" evidence="1">
    <location>
        <begin position="150"/>
        <end position="173"/>
    </location>
</feature>
<keyword evidence="4" id="KW-1185">Reference proteome</keyword>
<comment type="caution">
    <text evidence="3">The sequence shown here is derived from an EMBL/GenBank/DDBJ whole genome shotgun (WGS) entry which is preliminary data.</text>
</comment>
<evidence type="ECO:0000313" key="4">
    <source>
        <dbReference type="Proteomes" id="UP000183809"/>
    </source>
</evidence>